<dbReference type="InterPro" id="IPR013657">
    <property type="entry name" value="SCL35B1-4/HUT1"/>
</dbReference>
<keyword evidence="7 9" id="KW-0472">Membrane</keyword>
<feature type="transmembrane region" description="Helical" evidence="9">
    <location>
        <begin position="160"/>
        <end position="180"/>
    </location>
</feature>
<keyword evidence="10" id="KW-1185">Reference proteome</keyword>
<keyword evidence="3" id="KW-0813">Transport</keyword>
<comment type="subcellular location">
    <subcellularLocation>
        <location evidence="1">Endoplasmic reticulum membrane</location>
        <topology evidence="1">Multi-pass membrane protein</topology>
    </subcellularLocation>
</comment>
<evidence type="ECO:0000256" key="5">
    <source>
        <dbReference type="ARBA" id="ARBA00022824"/>
    </source>
</evidence>
<evidence type="ECO:0000256" key="8">
    <source>
        <dbReference type="SAM" id="MobiDB-lite"/>
    </source>
</evidence>
<dbReference type="SUPFAM" id="SSF103481">
    <property type="entry name" value="Multidrug resistance efflux transporter EmrE"/>
    <property type="match status" value="2"/>
</dbReference>
<feature type="transmembrane region" description="Helical" evidence="9">
    <location>
        <begin position="76"/>
        <end position="94"/>
    </location>
</feature>
<feature type="compositionally biased region" description="Basic and acidic residues" evidence="8">
    <location>
        <begin position="326"/>
        <end position="346"/>
    </location>
</feature>
<evidence type="ECO:0000256" key="2">
    <source>
        <dbReference type="ARBA" id="ARBA00010694"/>
    </source>
</evidence>
<proteinExistence type="inferred from homology"/>
<evidence type="ECO:0008006" key="12">
    <source>
        <dbReference type="Google" id="ProtNLM"/>
    </source>
</evidence>
<dbReference type="GO" id="GO:0005460">
    <property type="term" value="F:UDP-glucose transmembrane transporter activity"/>
    <property type="evidence" value="ECO:0007669"/>
    <property type="project" value="TreeGrafter"/>
</dbReference>
<dbReference type="AlphaFoldDB" id="A0AA85K7F1"/>
<dbReference type="GO" id="GO:0005789">
    <property type="term" value="C:endoplasmic reticulum membrane"/>
    <property type="evidence" value="ECO:0007669"/>
    <property type="project" value="UniProtKB-SubCell"/>
</dbReference>
<dbReference type="GO" id="GO:0000139">
    <property type="term" value="C:Golgi membrane"/>
    <property type="evidence" value="ECO:0007669"/>
    <property type="project" value="TreeGrafter"/>
</dbReference>
<reference evidence="11" key="2">
    <citation type="submission" date="2023-11" db="UniProtKB">
        <authorList>
            <consortium name="WormBaseParasite"/>
        </authorList>
    </citation>
    <scope>IDENTIFICATION</scope>
</reference>
<feature type="transmembrane region" description="Helical" evidence="9">
    <location>
        <begin position="6"/>
        <end position="23"/>
    </location>
</feature>
<comment type="similarity">
    <text evidence="2">Belongs to the nucleotide-sugar transporter family. SLC35B subfamily.</text>
</comment>
<protein>
    <recommendedName>
        <fullName evidence="12">TPT domain-containing protein</fullName>
    </recommendedName>
</protein>
<feature type="region of interest" description="Disordered" evidence="8">
    <location>
        <begin position="310"/>
        <end position="346"/>
    </location>
</feature>
<organism evidence="10 11">
    <name type="scientific">Trichobilharzia regenti</name>
    <name type="common">Nasal bird schistosome</name>
    <dbReference type="NCBI Taxonomy" id="157069"/>
    <lineage>
        <taxon>Eukaryota</taxon>
        <taxon>Metazoa</taxon>
        <taxon>Spiralia</taxon>
        <taxon>Lophotrochozoa</taxon>
        <taxon>Platyhelminthes</taxon>
        <taxon>Trematoda</taxon>
        <taxon>Digenea</taxon>
        <taxon>Strigeidida</taxon>
        <taxon>Schistosomatoidea</taxon>
        <taxon>Schistosomatidae</taxon>
        <taxon>Trichobilharzia</taxon>
    </lineage>
</organism>
<feature type="transmembrane region" description="Helical" evidence="9">
    <location>
        <begin position="44"/>
        <end position="64"/>
    </location>
</feature>
<dbReference type="InterPro" id="IPR037185">
    <property type="entry name" value="EmrE-like"/>
</dbReference>
<keyword evidence="4 9" id="KW-0812">Transmembrane</keyword>
<dbReference type="GO" id="GO:0005459">
    <property type="term" value="F:UDP-galactose transmembrane transporter activity"/>
    <property type="evidence" value="ECO:0007669"/>
    <property type="project" value="TreeGrafter"/>
</dbReference>
<dbReference type="Proteomes" id="UP000050795">
    <property type="component" value="Unassembled WGS sequence"/>
</dbReference>
<feature type="transmembrane region" description="Helical" evidence="9">
    <location>
        <begin position="130"/>
        <end position="148"/>
    </location>
</feature>
<evidence type="ECO:0000256" key="1">
    <source>
        <dbReference type="ARBA" id="ARBA00004477"/>
    </source>
</evidence>
<evidence type="ECO:0000256" key="6">
    <source>
        <dbReference type="ARBA" id="ARBA00022989"/>
    </source>
</evidence>
<evidence type="ECO:0000256" key="9">
    <source>
        <dbReference type="SAM" id="Phobius"/>
    </source>
</evidence>
<feature type="transmembrane region" description="Helical" evidence="9">
    <location>
        <begin position="200"/>
        <end position="217"/>
    </location>
</feature>
<evidence type="ECO:0000313" key="11">
    <source>
        <dbReference type="WBParaSite" id="TREG1_68730.1"/>
    </source>
</evidence>
<dbReference type="PANTHER" id="PTHR10778">
    <property type="entry name" value="SOLUTE CARRIER FAMILY 35 MEMBER B"/>
    <property type="match status" value="1"/>
</dbReference>
<dbReference type="WBParaSite" id="TREG1_68730.1">
    <property type="protein sequence ID" value="TREG1_68730.1"/>
    <property type="gene ID" value="TREG1_68730"/>
</dbReference>
<evidence type="ECO:0000256" key="7">
    <source>
        <dbReference type="ARBA" id="ARBA00023136"/>
    </source>
</evidence>
<name>A0AA85K7F1_TRIRE</name>
<evidence type="ECO:0000256" key="3">
    <source>
        <dbReference type="ARBA" id="ARBA00022448"/>
    </source>
</evidence>
<dbReference type="PANTHER" id="PTHR10778:SF10">
    <property type="entry name" value="SOLUTE CARRIER FAMILY 35 MEMBER B1"/>
    <property type="match status" value="1"/>
</dbReference>
<keyword evidence="6 9" id="KW-1133">Transmembrane helix</keyword>
<sequence>MHLLDLYSLVIRCGGVFLSYLVYGIYQEKITKTKYGPEKESFNFYLSLLLLQCAVNFIFAKIVLKLNPESPSTARGYKFAMCGFAYITAMFASNTSLSYVSYPTQVVGKSIKPVPVMLLSVLLGKRRYPLQKYIFMTMISVGVALFMYKGHSTVELTGGFGFGELLLLCSLLFDGITAGLQEDLKRHNVGPCTLMSHMNFWSVIFVLAASLATGEVLKFVKFVEKYPHVLPDMAIFSVISAVGQLFLFGLITNFSPLTCSVVTTTRKFFTVLFSIILFSHTMTNRQWIGTVCVFSGLLLDQIYGKTPSKQTLNNKNTRNGTVKSVNRRDKSEGGEEVGKSEIDKAK</sequence>
<feature type="compositionally biased region" description="Polar residues" evidence="8">
    <location>
        <begin position="310"/>
        <end position="324"/>
    </location>
</feature>
<evidence type="ECO:0000313" key="10">
    <source>
        <dbReference type="Proteomes" id="UP000050795"/>
    </source>
</evidence>
<reference evidence="10" key="1">
    <citation type="submission" date="2022-06" db="EMBL/GenBank/DDBJ databases">
        <authorList>
            <person name="Berger JAMES D."/>
            <person name="Berger JAMES D."/>
        </authorList>
    </citation>
    <scope>NUCLEOTIDE SEQUENCE [LARGE SCALE GENOMIC DNA]</scope>
</reference>
<accession>A0AA85K7F1</accession>
<keyword evidence="5" id="KW-0256">Endoplasmic reticulum</keyword>
<dbReference type="Pfam" id="PF08449">
    <property type="entry name" value="UAA"/>
    <property type="match status" value="1"/>
</dbReference>
<feature type="transmembrane region" description="Helical" evidence="9">
    <location>
        <begin position="229"/>
        <end position="248"/>
    </location>
</feature>
<evidence type="ECO:0000256" key="4">
    <source>
        <dbReference type="ARBA" id="ARBA00022692"/>
    </source>
</evidence>